<name>A0ABS5EBB9_9PROT</name>
<dbReference type="EMBL" id="JAAEDI010000002">
    <property type="protein sequence ID" value="MBR0648311.1"/>
    <property type="molecule type" value="Genomic_DNA"/>
</dbReference>
<comment type="caution">
    <text evidence="1">The sequence shown here is derived from an EMBL/GenBank/DDBJ whole genome shotgun (WGS) entry which is preliminary data.</text>
</comment>
<evidence type="ECO:0000313" key="1">
    <source>
        <dbReference type="EMBL" id="MBR0648311.1"/>
    </source>
</evidence>
<dbReference type="RefSeq" id="WP_211865423.1">
    <property type="nucleotide sequence ID" value="NZ_JAAEDI010000002.1"/>
</dbReference>
<proteinExistence type="predicted"/>
<protein>
    <recommendedName>
        <fullName evidence="3">HIRAN domain-containing protein</fullName>
    </recommendedName>
</protein>
<reference evidence="2" key="1">
    <citation type="journal article" date="2021" name="Syst. Appl. Microbiol.">
        <title>Roseomonas hellenica sp. nov., isolated from roots of wild-growing Alkanna tinctoria.</title>
        <authorList>
            <person name="Rat A."/>
            <person name="Naranjo H.D."/>
            <person name="Lebbe L."/>
            <person name="Cnockaert M."/>
            <person name="Krigas N."/>
            <person name="Grigoriadou K."/>
            <person name="Maloupa E."/>
            <person name="Willems A."/>
        </authorList>
    </citation>
    <scope>NUCLEOTIDE SEQUENCE [LARGE SCALE GENOMIC DNA]</scope>
    <source>
        <strain evidence="2">LMG 31159</strain>
    </source>
</reference>
<keyword evidence="2" id="KW-1185">Reference proteome</keyword>
<evidence type="ECO:0008006" key="3">
    <source>
        <dbReference type="Google" id="ProtNLM"/>
    </source>
</evidence>
<dbReference type="Proteomes" id="UP000698752">
    <property type="component" value="Unassembled WGS sequence"/>
</dbReference>
<gene>
    <name evidence="1" type="ORF">GXW78_01430</name>
</gene>
<accession>A0ABS5EBB9</accession>
<organism evidence="1 2">
    <name type="scientific">Neoroseomonas terrae</name>
    <dbReference type="NCBI Taxonomy" id="424799"/>
    <lineage>
        <taxon>Bacteria</taxon>
        <taxon>Pseudomonadati</taxon>
        <taxon>Pseudomonadota</taxon>
        <taxon>Alphaproteobacteria</taxon>
        <taxon>Acetobacterales</taxon>
        <taxon>Acetobacteraceae</taxon>
        <taxon>Neoroseomonas</taxon>
    </lineage>
</organism>
<evidence type="ECO:0000313" key="2">
    <source>
        <dbReference type="Proteomes" id="UP000698752"/>
    </source>
</evidence>
<sequence length="115" mass="11873">MSIAETSYLLGLGELARDPAALISLQVGARLRLGLGMPSARGAAAAGWRRLVEVRGPNGRAVGYLPPDDAWAVAGLLEKGACVTARVTALVPAFRRGRVQLAIEVERGPVSGQGG</sequence>